<organism evidence="3 4">
    <name type="scientific">Rhizobium chutanense</name>
    <dbReference type="NCBI Taxonomy" id="2035448"/>
    <lineage>
        <taxon>Bacteria</taxon>
        <taxon>Pseudomonadati</taxon>
        <taxon>Pseudomonadota</taxon>
        <taxon>Alphaproteobacteria</taxon>
        <taxon>Hyphomicrobiales</taxon>
        <taxon>Rhizobiaceae</taxon>
        <taxon>Rhizobium/Agrobacterium group</taxon>
        <taxon>Rhizobium</taxon>
    </lineage>
</organism>
<dbReference type="EMBL" id="RJTJ01000031">
    <property type="protein sequence ID" value="RUL99305.1"/>
    <property type="molecule type" value="Genomic_DNA"/>
</dbReference>
<dbReference type="RefSeq" id="WP_126911334.1">
    <property type="nucleotide sequence ID" value="NZ_ML133778.1"/>
</dbReference>
<accession>A0A432NI22</accession>
<dbReference type="AlphaFoldDB" id="A0A432NI22"/>
<evidence type="ECO:0000256" key="1">
    <source>
        <dbReference type="SAM" id="Phobius"/>
    </source>
</evidence>
<feature type="transmembrane region" description="Helical" evidence="1">
    <location>
        <begin position="37"/>
        <end position="61"/>
    </location>
</feature>
<keyword evidence="1" id="KW-1133">Transmembrane helix</keyword>
<keyword evidence="1" id="KW-0812">Transmembrane</keyword>
<feature type="domain" description="VTT" evidence="2">
    <location>
        <begin position="28"/>
        <end position="139"/>
    </location>
</feature>
<sequence>MLDVAAYGGLFLAAFAAATILPMQSEAALVGLILTERYSTIMLVAVASIGNVAGSLANWFLGRWIERFRDRRWFPVSPAALERAQEWYRRYGKWSLLASWLPVVGDPITVVAGVLGEPLRTFVLLVAVAKVGRYIVLAAATMGLA</sequence>
<keyword evidence="1" id="KW-0472">Membrane</keyword>
<protein>
    <submittedName>
        <fullName evidence="3">DedA family protein</fullName>
    </submittedName>
</protein>
<gene>
    <name evidence="3" type="ORF">EFR84_27025</name>
</gene>
<dbReference type="InterPro" id="IPR051311">
    <property type="entry name" value="DedA_domain"/>
</dbReference>
<name>A0A432NI22_9HYPH</name>
<evidence type="ECO:0000313" key="3">
    <source>
        <dbReference type="EMBL" id="RUL99305.1"/>
    </source>
</evidence>
<comment type="caution">
    <text evidence="3">The sequence shown here is derived from an EMBL/GenBank/DDBJ whole genome shotgun (WGS) entry which is preliminary data.</text>
</comment>
<evidence type="ECO:0000313" key="4">
    <source>
        <dbReference type="Proteomes" id="UP000278081"/>
    </source>
</evidence>
<dbReference type="OrthoDB" id="9814483at2"/>
<feature type="transmembrane region" description="Helical" evidence="1">
    <location>
        <begin position="122"/>
        <end position="144"/>
    </location>
</feature>
<dbReference type="PANTHER" id="PTHR42709">
    <property type="entry name" value="ALKALINE PHOSPHATASE LIKE PROTEIN"/>
    <property type="match status" value="1"/>
</dbReference>
<dbReference type="Pfam" id="PF09335">
    <property type="entry name" value="VTT_dom"/>
    <property type="match status" value="1"/>
</dbReference>
<proteinExistence type="predicted"/>
<evidence type="ECO:0000259" key="2">
    <source>
        <dbReference type="Pfam" id="PF09335"/>
    </source>
</evidence>
<dbReference type="PANTHER" id="PTHR42709:SF4">
    <property type="entry name" value="INNER MEMBRANE PROTEIN YQAA"/>
    <property type="match status" value="1"/>
</dbReference>
<feature type="transmembrane region" description="Helical" evidence="1">
    <location>
        <begin position="94"/>
        <end position="116"/>
    </location>
</feature>
<dbReference type="Proteomes" id="UP000278081">
    <property type="component" value="Unassembled WGS sequence"/>
</dbReference>
<reference evidence="3 4" key="1">
    <citation type="submission" date="2018-11" db="EMBL/GenBank/DDBJ databases">
        <title>Rhizobium chutanense sp. nov., isolated from root nodules of Phaseolus vulgaris in China.</title>
        <authorList>
            <person name="Huo Y."/>
        </authorList>
    </citation>
    <scope>NUCLEOTIDE SEQUENCE [LARGE SCALE GENOMIC DNA]</scope>
    <source>
        <strain evidence="3 4">C16</strain>
    </source>
</reference>
<dbReference type="InterPro" id="IPR032816">
    <property type="entry name" value="VTT_dom"/>
</dbReference>